<name>F4GI68_PARC1</name>
<evidence type="ECO:0000313" key="1">
    <source>
        <dbReference type="EMBL" id="AEC02666.1"/>
    </source>
</evidence>
<keyword evidence="2" id="KW-1185">Reference proteome</keyword>
<reference evidence="2" key="1">
    <citation type="submission" date="2011-04" db="EMBL/GenBank/DDBJ databases">
        <title>The complete genome of Spirochaeta coccoides DSM 17374.</title>
        <authorList>
            <person name="Lucas S."/>
            <person name="Copeland A."/>
            <person name="Lapidus A."/>
            <person name="Bruce D."/>
            <person name="Goodwin L."/>
            <person name="Pitluck S."/>
            <person name="Peters L."/>
            <person name="Kyrpides N."/>
            <person name="Mavromatis K."/>
            <person name="Pagani I."/>
            <person name="Ivanova N."/>
            <person name="Ovchinnikova G."/>
            <person name="Lu M."/>
            <person name="Detter J.C."/>
            <person name="Tapia R."/>
            <person name="Han C."/>
            <person name="Land M."/>
            <person name="Hauser L."/>
            <person name="Markowitz V."/>
            <person name="Cheng J.-F."/>
            <person name="Hugenholtz P."/>
            <person name="Woyke T."/>
            <person name="Wu D."/>
            <person name="Spring S."/>
            <person name="Schroeder M."/>
            <person name="Brambilla E."/>
            <person name="Klenk H.-P."/>
            <person name="Eisen J.A."/>
        </authorList>
    </citation>
    <scope>NUCLEOTIDE SEQUENCE [LARGE SCALE GENOMIC DNA]</scope>
    <source>
        <strain evidence="2">ATCC BAA-1237 / DSM 17374 / SPN1</strain>
    </source>
</reference>
<organism evidence="1 2">
    <name type="scientific">Parasphaerochaeta coccoides (strain ATCC BAA-1237 / DSM 17374 / SPN1)</name>
    <name type="common">Sphaerochaeta coccoides</name>
    <dbReference type="NCBI Taxonomy" id="760011"/>
    <lineage>
        <taxon>Bacteria</taxon>
        <taxon>Pseudomonadati</taxon>
        <taxon>Spirochaetota</taxon>
        <taxon>Spirochaetia</taxon>
        <taxon>Spirochaetales</taxon>
        <taxon>Sphaerochaetaceae</taxon>
        <taxon>Parasphaerochaeta</taxon>
    </lineage>
</organism>
<proteinExistence type="predicted"/>
<dbReference type="STRING" id="760011.Spico_1463"/>
<dbReference type="KEGG" id="scc:Spico_1463"/>
<dbReference type="AlphaFoldDB" id="F4GI68"/>
<sequence length="177" mass="19545">MRFLFLLCTIICILSPVYGTEQMSWGGAVDVLSCDGFMAGDWEIGADLRLTVLPGCEVRLPLGLDVGKKGCVLFSAGIAAAYYPWHTGPFILLSLMRLGFLFDRGVVGGMLMLDEISLGWTFLARKHWIVEPVITFRDPSHSYQDEFASIKESLQGYRTIRVGLRVGFVTGNGNKTT</sequence>
<dbReference type="HOGENOM" id="CLU_1516978_0_0_12"/>
<evidence type="ECO:0008006" key="3">
    <source>
        <dbReference type="Google" id="ProtNLM"/>
    </source>
</evidence>
<reference evidence="1 2" key="2">
    <citation type="journal article" date="2012" name="Stand. Genomic Sci.">
        <title>Complete genome sequence of the termite hindgut bacterium Spirochaeta coccoides type strain (SPN1(T)), reclassification in the genus Sphaerochaeta as Sphaerochaeta coccoides comb. nov. and emendations of the family Spirochaetaceae and the genus Sphaerochaeta.</title>
        <authorList>
            <person name="Abt B."/>
            <person name="Han C."/>
            <person name="Scheuner C."/>
            <person name="Lu M."/>
            <person name="Lapidus A."/>
            <person name="Nolan M."/>
            <person name="Lucas S."/>
            <person name="Hammon N."/>
            <person name="Deshpande S."/>
            <person name="Cheng J.F."/>
            <person name="Tapia R."/>
            <person name="Goodwin L.A."/>
            <person name="Pitluck S."/>
            <person name="Liolios K."/>
            <person name="Pagani I."/>
            <person name="Ivanova N."/>
            <person name="Mavromatis K."/>
            <person name="Mikhailova N."/>
            <person name="Huntemann M."/>
            <person name="Pati A."/>
            <person name="Chen A."/>
            <person name="Palaniappan K."/>
            <person name="Land M."/>
            <person name="Hauser L."/>
            <person name="Brambilla E.M."/>
            <person name="Rohde M."/>
            <person name="Spring S."/>
            <person name="Gronow S."/>
            <person name="Goker M."/>
            <person name="Woyke T."/>
            <person name="Bristow J."/>
            <person name="Eisen J.A."/>
            <person name="Markowitz V."/>
            <person name="Hugenholtz P."/>
            <person name="Kyrpides N.C."/>
            <person name="Klenk H.P."/>
            <person name="Detter J.C."/>
        </authorList>
    </citation>
    <scope>NUCLEOTIDE SEQUENCE [LARGE SCALE GENOMIC DNA]</scope>
    <source>
        <strain evidence="2">ATCC BAA-1237 / DSM 17374 / SPN1</strain>
    </source>
</reference>
<dbReference type="RefSeq" id="WP_013740061.1">
    <property type="nucleotide sequence ID" value="NC_015436.1"/>
</dbReference>
<dbReference type="EMBL" id="CP002659">
    <property type="protein sequence ID" value="AEC02666.1"/>
    <property type="molecule type" value="Genomic_DNA"/>
</dbReference>
<evidence type="ECO:0000313" key="2">
    <source>
        <dbReference type="Proteomes" id="UP000007939"/>
    </source>
</evidence>
<protein>
    <recommendedName>
        <fullName evidence="3">Outer membrane protein beta-barrel domain-containing protein</fullName>
    </recommendedName>
</protein>
<gene>
    <name evidence="1" type="ordered locus">Spico_1463</name>
</gene>
<dbReference type="Proteomes" id="UP000007939">
    <property type="component" value="Chromosome"/>
</dbReference>
<accession>F4GI68</accession>